<reference evidence="1 2" key="1">
    <citation type="journal article" date="2016" name="Nat. Commun.">
        <title>Thousands of microbial genomes shed light on interconnected biogeochemical processes in an aquifer system.</title>
        <authorList>
            <person name="Anantharaman K."/>
            <person name="Brown C.T."/>
            <person name="Hug L.A."/>
            <person name="Sharon I."/>
            <person name="Castelle C.J."/>
            <person name="Probst A.J."/>
            <person name="Thomas B.C."/>
            <person name="Singh A."/>
            <person name="Wilkins M.J."/>
            <person name="Karaoz U."/>
            <person name="Brodie E.L."/>
            <person name="Williams K.H."/>
            <person name="Hubbard S.S."/>
            <person name="Banfield J.F."/>
        </authorList>
    </citation>
    <scope>NUCLEOTIDE SEQUENCE [LARGE SCALE GENOMIC DNA]</scope>
</reference>
<dbReference type="Proteomes" id="UP000179219">
    <property type="component" value="Unassembled WGS sequence"/>
</dbReference>
<accession>A0A1F7X626</accession>
<evidence type="ECO:0000313" key="1">
    <source>
        <dbReference type="EMBL" id="OGM10544.1"/>
    </source>
</evidence>
<protein>
    <submittedName>
        <fullName evidence="1">Uncharacterized protein</fullName>
    </submittedName>
</protein>
<sequence length="69" mass="8455">MEQNNNYAWIRLNGNDNELRVIFDDEDIDNMIKNKAFIPFDYFDQKENKLKHILYAPNSQPIRFIRYED</sequence>
<proteinExistence type="predicted"/>
<organism evidence="1 2">
    <name type="scientific">Candidatus Woesebacteria bacterium RBG_13_34_9</name>
    <dbReference type="NCBI Taxonomy" id="1802477"/>
    <lineage>
        <taxon>Bacteria</taxon>
        <taxon>Candidatus Woeseibacteriota</taxon>
    </lineage>
</organism>
<name>A0A1F7X626_9BACT</name>
<dbReference type="AlphaFoldDB" id="A0A1F7X626"/>
<dbReference type="EMBL" id="MGFP01000005">
    <property type="protein sequence ID" value="OGM10544.1"/>
    <property type="molecule type" value="Genomic_DNA"/>
</dbReference>
<comment type="caution">
    <text evidence="1">The sequence shown here is derived from an EMBL/GenBank/DDBJ whole genome shotgun (WGS) entry which is preliminary data.</text>
</comment>
<gene>
    <name evidence="1" type="ORF">A2159_01310</name>
</gene>
<evidence type="ECO:0000313" key="2">
    <source>
        <dbReference type="Proteomes" id="UP000179219"/>
    </source>
</evidence>